<feature type="domain" description="YEATS" evidence="4">
    <location>
        <begin position="148"/>
        <end position="284"/>
    </location>
</feature>
<dbReference type="GO" id="GO:0006355">
    <property type="term" value="P:regulation of DNA-templated transcription"/>
    <property type="evidence" value="ECO:0007669"/>
    <property type="project" value="InterPro"/>
</dbReference>
<evidence type="ECO:0000256" key="3">
    <source>
        <dbReference type="SAM" id="MobiDB-lite"/>
    </source>
</evidence>
<dbReference type="EMBL" id="JANBUM010000499">
    <property type="protein sequence ID" value="KAJ2776379.1"/>
    <property type="molecule type" value="Genomic_DNA"/>
</dbReference>
<gene>
    <name evidence="5" type="ORF">GGI15_004864</name>
</gene>
<accession>A0A9W8H6X8</accession>
<keyword evidence="6" id="KW-1185">Reference proteome</keyword>
<dbReference type="GO" id="GO:0000785">
    <property type="term" value="C:chromatin"/>
    <property type="evidence" value="ECO:0007669"/>
    <property type="project" value="UniProtKB-ARBA"/>
</dbReference>
<feature type="region of interest" description="Disordered" evidence="3">
    <location>
        <begin position="120"/>
        <end position="145"/>
    </location>
</feature>
<evidence type="ECO:0000313" key="6">
    <source>
        <dbReference type="Proteomes" id="UP001140172"/>
    </source>
</evidence>
<feature type="region of interest" description="Disordered" evidence="3">
    <location>
        <begin position="391"/>
        <end position="419"/>
    </location>
</feature>
<comment type="subcellular location">
    <subcellularLocation>
        <location evidence="2">Nucleus</location>
    </subcellularLocation>
</comment>
<dbReference type="AlphaFoldDB" id="A0A9W8H6X8"/>
<keyword evidence="1 2" id="KW-0539">Nucleus</keyword>
<sequence length="566" mass="59855">MPRPHPLPQFDAATAERVRRIVGEQFDVELLRKQHEVQAITQRLRHGEALLGVLASGIRAQHGVAPAARPAAARRERLARAGSSGSDAQPAMRVSALARTLNSEQMRSVDAALAFIQARRDDPDGSDGESDSSADSAESNARPPTPVLASRFHVIRRAVVGNTAERVADGEYTHRWTVYVRGRAGDASPAQYVRRVRVFLHPSYRPDDIVDLHPPLFELTRRGWGEFPVRLQVFFADRRNKPVDLVHMLRLDGRAAEEPVDFELDRRGCDVDAGGGEADESAAALLAAAGAHAVFCSVCGTLVVRPRTAAGGGTPSALHCCGRCEAAAAEIQAAVGYAGDGRPAVDNDGDHHMAGNDDEGDNDSDRPMADSAADHISDIAAIAASLRAFHQRSQAERASESDPGSGSDADDEAAASAHADSDGGIDWVWSVVRPLELAGAPASRFSAVAAAAAAAPSAGPAESQPLVRLPNCSDAAFADALDQRVVVGRLLLDAARMFLRDMVAAADRSMRANRVATVAAGQAPVPAAAQMTPQLLMLTPLHVLAAASRDPHAFDFCGGIDNHSRP</sequence>
<evidence type="ECO:0000256" key="2">
    <source>
        <dbReference type="PROSITE-ProRule" id="PRU00376"/>
    </source>
</evidence>
<evidence type="ECO:0000313" key="5">
    <source>
        <dbReference type="EMBL" id="KAJ2776379.1"/>
    </source>
</evidence>
<feature type="region of interest" description="Disordered" evidence="3">
    <location>
        <begin position="342"/>
        <end position="370"/>
    </location>
</feature>
<dbReference type="InterPro" id="IPR055129">
    <property type="entry name" value="YEATS_dom"/>
</dbReference>
<name>A0A9W8H6X8_9FUNG</name>
<dbReference type="Pfam" id="PF03366">
    <property type="entry name" value="YEATS"/>
    <property type="match status" value="1"/>
</dbReference>
<dbReference type="Proteomes" id="UP001140172">
    <property type="component" value="Unassembled WGS sequence"/>
</dbReference>
<dbReference type="InterPro" id="IPR038704">
    <property type="entry name" value="YEAST_sf"/>
</dbReference>
<evidence type="ECO:0000256" key="1">
    <source>
        <dbReference type="ARBA" id="ARBA00023242"/>
    </source>
</evidence>
<dbReference type="InterPro" id="IPR005033">
    <property type="entry name" value="YEATS"/>
</dbReference>
<protein>
    <recommendedName>
        <fullName evidence="4">YEATS domain-containing protein</fullName>
    </recommendedName>
</protein>
<dbReference type="PANTHER" id="PTHR23195">
    <property type="entry name" value="YEATS DOMAIN"/>
    <property type="match status" value="1"/>
</dbReference>
<dbReference type="OrthoDB" id="1741717at2759"/>
<organism evidence="5 6">
    <name type="scientific">Coemansia interrupta</name>
    <dbReference type="NCBI Taxonomy" id="1126814"/>
    <lineage>
        <taxon>Eukaryota</taxon>
        <taxon>Fungi</taxon>
        <taxon>Fungi incertae sedis</taxon>
        <taxon>Zoopagomycota</taxon>
        <taxon>Kickxellomycotina</taxon>
        <taxon>Kickxellomycetes</taxon>
        <taxon>Kickxellales</taxon>
        <taxon>Kickxellaceae</taxon>
        <taxon>Coemansia</taxon>
    </lineage>
</organism>
<proteinExistence type="predicted"/>
<evidence type="ECO:0000259" key="4">
    <source>
        <dbReference type="PROSITE" id="PS51037"/>
    </source>
</evidence>
<dbReference type="CDD" id="cd16907">
    <property type="entry name" value="YEATS_YEATS2_like"/>
    <property type="match status" value="1"/>
</dbReference>
<feature type="compositionally biased region" description="Basic and acidic residues" evidence="3">
    <location>
        <begin position="343"/>
        <end position="355"/>
    </location>
</feature>
<reference evidence="5" key="1">
    <citation type="submission" date="2022-07" db="EMBL/GenBank/DDBJ databases">
        <title>Phylogenomic reconstructions and comparative analyses of Kickxellomycotina fungi.</title>
        <authorList>
            <person name="Reynolds N.K."/>
            <person name="Stajich J.E."/>
            <person name="Barry K."/>
            <person name="Grigoriev I.V."/>
            <person name="Crous P."/>
            <person name="Smith M.E."/>
        </authorList>
    </citation>
    <scope>NUCLEOTIDE SEQUENCE</scope>
    <source>
        <strain evidence="5">BCRC 34489</strain>
    </source>
</reference>
<comment type="caution">
    <text evidence="5">The sequence shown here is derived from an EMBL/GenBank/DDBJ whole genome shotgun (WGS) entry which is preliminary data.</text>
</comment>
<dbReference type="Gene3D" id="2.60.40.1970">
    <property type="entry name" value="YEATS domain"/>
    <property type="match status" value="1"/>
</dbReference>
<dbReference type="GO" id="GO:0005634">
    <property type="term" value="C:nucleus"/>
    <property type="evidence" value="ECO:0007669"/>
    <property type="project" value="UniProtKB-SubCell"/>
</dbReference>
<dbReference type="PROSITE" id="PS51037">
    <property type="entry name" value="YEATS"/>
    <property type="match status" value="1"/>
</dbReference>